<dbReference type="EMBL" id="WKKI01000068">
    <property type="protein sequence ID" value="MRX74206.1"/>
    <property type="molecule type" value="Genomic_DNA"/>
</dbReference>
<proteinExistence type="predicted"/>
<evidence type="ECO:0000256" key="2">
    <source>
        <dbReference type="SAM" id="SignalP"/>
    </source>
</evidence>
<keyword evidence="4" id="KW-1185">Reference proteome</keyword>
<sequence>MKKWVLSAVIYLAAVTAAYSLYQTFGVQGEEEVEEVQTAPSESGHNDHKHQHHEEQEKTSEITVDILYQEGTLLIDVTDEKGEHFGNLQENHEKIMHLVIVDQHLQSFYHVHPEETGKGTFKVAVSLPDGTYKAFADIKPAGKNYQIQPVVLNIGAALSEKEHAHPELQHDQDAAKNSKVTLMTENLEIRETAVLKFNVQGTEIQPYLGAMGHVVILDEKAENFLHVHPENKQEPVFTTEFSEPGIYKLWAEFKQDGKVTAYPFVVKVEGK</sequence>
<name>A0A7X2J2D7_9BACI</name>
<dbReference type="RefSeq" id="WP_154309659.1">
    <property type="nucleotide sequence ID" value="NZ_WKKI01000068.1"/>
</dbReference>
<gene>
    <name evidence="3" type="ORF">GJU40_18965</name>
</gene>
<organism evidence="3 4">
    <name type="scientific">Metabacillus lacus</name>
    <dbReference type="NCBI Taxonomy" id="1983721"/>
    <lineage>
        <taxon>Bacteria</taxon>
        <taxon>Bacillati</taxon>
        <taxon>Bacillota</taxon>
        <taxon>Bacilli</taxon>
        <taxon>Bacillales</taxon>
        <taxon>Bacillaceae</taxon>
        <taxon>Metabacillus</taxon>
    </lineage>
</organism>
<reference evidence="3 4" key="1">
    <citation type="submission" date="2019-11" db="EMBL/GenBank/DDBJ databases">
        <title>Bacillus lacus genome.</title>
        <authorList>
            <person name="Allen C.J."/>
            <person name="Newman J.D."/>
        </authorList>
    </citation>
    <scope>NUCLEOTIDE SEQUENCE [LARGE SCALE GENOMIC DNA]</scope>
    <source>
        <strain evidence="3 4">KCTC 33946</strain>
    </source>
</reference>
<evidence type="ECO:0000256" key="1">
    <source>
        <dbReference type="SAM" id="MobiDB-lite"/>
    </source>
</evidence>
<evidence type="ECO:0000313" key="3">
    <source>
        <dbReference type="EMBL" id="MRX74206.1"/>
    </source>
</evidence>
<keyword evidence="2" id="KW-0732">Signal</keyword>
<feature type="region of interest" description="Disordered" evidence="1">
    <location>
        <begin position="32"/>
        <end position="58"/>
    </location>
</feature>
<evidence type="ECO:0000313" key="4">
    <source>
        <dbReference type="Proteomes" id="UP000448867"/>
    </source>
</evidence>
<dbReference type="AlphaFoldDB" id="A0A7X2J2D7"/>
<evidence type="ECO:0008006" key="5">
    <source>
        <dbReference type="Google" id="ProtNLM"/>
    </source>
</evidence>
<dbReference type="Proteomes" id="UP000448867">
    <property type="component" value="Unassembled WGS sequence"/>
</dbReference>
<feature type="signal peptide" evidence="2">
    <location>
        <begin position="1"/>
        <end position="20"/>
    </location>
</feature>
<comment type="caution">
    <text evidence="3">The sequence shown here is derived from an EMBL/GenBank/DDBJ whole genome shotgun (WGS) entry which is preliminary data.</text>
</comment>
<accession>A0A7X2J2D7</accession>
<feature type="chain" id="PRO_5038431357" description="Secreted protein" evidence="2">
    <location>
        <begin position="21"/>
        <end position="271"/>
    </location>
</feature>
<protein>
    <recommendedName>
        <fullName evidence="5">Secreted protein</fullName>
    </recommendedName>
</protein>
<dbReference type="OrthoDB" id="128043at2"/>